<dbReference type="Pfam" id="PF02617">
    <property type="entry name" value="ClpS"/>
    <property type="match status" value="1"/>
</dbReference>
<dbReference type="RefSeq" id="WP_073051772.1">
    <property type="nucleotide sequence ID" value="NZ_FQUP01000001.1"/>
</dbReference>
<dbReference type="NCBIfam" id="NF000672">
    <property type="entry name" value="PRK00033.1-5"/>
    <property type="match status" value="1"/>
</dbReference>
<evidence type="ECO:0000313" key="4">
    <source>
        <dbReference type="EMBL" id="SHE89491.1"/>
    </source>
</evidence>
<dbReference type="InterPro" id="IPR014719">
    <property type="entry name" value="Ribosomal_bL12_C/ClpS-like"/>
</dbReference>
<dbReference type="STRING" id="1122133.SAMN02745157_1174"/>
<dbReference type="GO" id="GO:0006508">
    <property type="term" value="P:proteolysis"/>
    <property type="evidence" value="ECO:0007669"/>
    <property type="project" value="UniProtKB-UniRule"/>
</dbReference>
<feature type="compositionally biased region" description="Basic and acidic residues" evidence="2">
    <location>
        <begin position="1"/>
        <end position="10"/>
    </location>
</feature>
<evidence type="ECO:0000259" key="3">
    <source>
        <dbReference type="Pfam" id="PF02617"/>
    </source>
</evidence>
<dbReference type="EMBL" id="FQUP01000001">
    <property type="protein sequence ID" value="SHE89491.1"/>
    <property type="molecule type" value="Genomic_DNA"/>
</dbReference>
<feature type="region of interest" description="Disordered" evidence="2">
    <location>
        <begin position="1"/>
        <end position="24"/>
    </location>
</feature>
<keyword evidence="4" id="KW-0378">Hydrolase</keyword>
<keyword evidence="5" id="KW-1185">Reference proteome</keyword>
<protein>
    <recommendedName>
        <fullName evidence="1">ATP-dependent Clp protease adapter protein ClpS</fullName>
    </recommendedName>
</protein>
<dbReference type="GO" id="GO:0008233">
    <property type="term" value="F:peptidase activity"/>
    <property type="evidence" value="ECO:0007669"/>
    <property type="project" value="UniProtKB-KW"/>
</dbReference>
<dbReference type="SUPFAM" id="SSF54736">
    <property type="entry name" value="ClpS-like"/>
    <property type="match status" value="1"/>
</dbReference>
<sequence length="109" mass="12758">MSKDIRRPEDGDPSIGIATKTRPKTKRPSLYRVLLLNDDYTPMEFVVHVLERFFNKSREEATQIMLHVHQHGMGECGVFTYEVAETKVTQVMDFARKHQHPLQCVMERK</sequence>
<keyword evidence="4" id="KW-0645">Protease</keyword>
<dbReference type="AlphaFoldDB" id="A0A1M4X7S1"/>
<dbReference type="HAMAP" id="MF_00302">
    <property type="entry name" value="ClpS"/>
    <property type="match status" value="1"/>
</dbReference>
<dbReference type="PANTHER" id="PTHR33473:SF19">
    <property type="entry name" value="ATP-DEPENDENT CLP PROTEASE ADAPTER PROTEIN CLPS"/>
    <property type="match status" value="1"/>
</dbReference>
<comment type="subunit">
    <text evidence="1">Binds to the N-terminal domain of the chaperone ClpA.</text>
</comment>
<comment type="function">
    <text evidence="1">Involved in the modulation of the specificity of the ClpAP-mediated ATP-dependent protein degradation.</text>
</comment>
<dbReference type="Proteomes" id="UP000184485">
    <property type="component" value="Unassembled WGS sequence"/>
</dbReference>
<dbReference type="NCBIfam" id="NF000669">
    <property type="entry name" value="PRK00033.1-2"/>
    <property type="match status" value="1"/>
</dbReference>
<feature type="domain" description="Adaptor protein ClpS core" evidence="3">
    <location>
        <begin position="26"/>
        <end position="104"/>
    </location>
</feature>
<dbReference type="OrthoDB" id="9796121at2"/>
<dbReference type="InterPro" id="IPR022935">
    <property type="entry name" value="ClpS"/>
</dbReference>
<reference evidence="4 5" key="1">
    <citation type="submission" date="2016-11" db="EMBL/GenBank/DDBJ databases">
        <authorList>
            <person name="Jaros S."/>
            <person name="Januszkiewicz K."/>
            <person name="Wedrychowicz H."/>
        </authorList>
    </citation>
    <scope>NUCLEOTIDE SEQUENCE [LARGE SCALE GENOMIC DNA]</scope>
    <source>
        <strain evidence="4 5">DSM 19436</strain>
    </source>
</reference>
<proteinExistence type="inferred from homology"/>
<comment type="similarity">
    <text evidence="1">Belongs to the ClpS family.</text>
</comment>
<dbReference type="GO" id="GO:0030163">
    <property type="term" value="P:protein catabolic process"/>
    <property type="evidence" value="ECO:0007669"/>
    <property type="project" value="InterPro"/>
</dbReference>
<evidence type="ECO:0000313" key="5">
    <source>
        <dbReference type="Proteomes" id="UP000184485"/>
    </source>
</evidence>
<evidence type="ECO:0000256" key="2">
    <source>
        <dbReference type="SAM" id="MobiDB-lite"/>
    </source>
</evidence>
<dbReference type="InterPro" id="IPR003769">
    <property type="entry name" value="ClpS_core"/>
</dbReference>
<accession>A0A1M4X7S1</accession>
<dbReference type="PANTHER" id="PTHR33473">
    <property type="entry name" value="ATP-DEPENDENT CLP PROTEASE ADAPTER PROTEIN CLPS1, CHLOROPLASTIC"/>
    <property type="match status" value="1"/>
</dbReference>
<gene>
    <name evidence="1" type="primary">clpS</name>
    <name evidence="4" type="ORF">SAMN02745157_1174</name>
</gene>
<evidence type="ECO:0000256" key="1">
    <source>
        <dbReference type="HAMAP-Rule" id="MF_00302"/>
    </source>
</evidence>
<dbReference type="FunFam" id="3.30.1390.10:FF:000002">
    <property type="entry name" value="ATP-dependent Clp protease adapter protein ClpS"/>
    <property type="match status" value="1"/>
</dbReference>
<dbReference type="Gene3D" id="3.30.1390.10">
    <property type="match status" value="1"/>
</dbReference>
<name>A0A1M4X7S1_9HYPH</name>
<organism evidence="4 5">
    <name type="scientific">Kaistia soli DSM 19436</name>
    <dbReference type="NCBI Taxonomy" id="1122133"/>
    <lineage>
        <taxon>Bacteria</taxon>
        <taxon>Pseudomonadati</taxon>
        <taxon>Pseudomonadota</taxon>
        <taxon>Alphaproteobacteria</taxon>
        <taxon>Hyphomicrobiales</taxon>
        <taxon>Kaistiaceae</taxon>
        <taxon>Kaistia</taxon>
    </lineage>
</organism>